<dbReference type="Proteomes" id="UP000630660">
    <property type="component" value="Unassembled WGS sequence"/>
</dbReference>
<feature type="non-terminal residue" evidence="1">
    <location>
        <position position="68"/>
    </location>
</feature>
<evidence type="ECO:0008006" key="3">
    <source>
        <dbReference type="Google" id="ProtNLM"/>
    </source>
</evidence>
<reference evidence="1" key="1">
    <citation type="submission" date="2019-11" db="EMBL/GenBank/DDBJ databases">
        <title>Microbial mats filling the niche in hypersaline microbial mats.</title>
        <authorList>
            <person name="Wong H.L."/>
            <person name="Macleod F.I."/>
            <person name="White R.A. III"/>
            <person name="Burns B.P."/>
        </authorList>
    </citation>
    <scope>NUCLEOTIDE SEQUENCE</scope>
    <source>
        <strain evidence="1">Bin_327</strain>
    </source>
</reference>
<evidence type="ECO:0000313" key="1">
    <source>
        <dbReference type="EMBL" id="MBD3364712.1"/>
    </source>
</evidence>
<dbReference type="AlphaFoldDB" id="A0A9D5K9G9"/>
<protein>
    <recommendedName>
        <fullName evidence="3">Glutamine amidotransferase</fullName>
    </recommendedName>
</protein>
<accession>A0A9D5K9G9</accession>
<name>A0A9D5K9G9_UNCW3</name>
<comment type="caution">
    <text evidence="1">The sequence shown here is derived from an EMBL/GenBank/DDBJ whole genome shotgun (WGS) entry which is preliminary data.</text>
</comment>
<evidence type="ECO:0000313" key="2">
    <source>
        <dbReference type="Proteomes" id="UP000630660"/>
    </source>
</evidence>
<proteinExistence type="predicted"/>
<gene>
    <name evidence="1" type="ORF">GF359_05805</name>
</gene>
<organism evidence="1 2">
    <name type="scientific">candidate division WOR-3 bacterium</name>
    <dbReference type="NCBI Taxonomy" id="2052148"/>
    <lineage>
        <taxon>Bacteria</taxon>
        <taxon>Bacteria division WOR-3</taxon>
    </lineage>
</organism>
<dbReference type="EMBL" id="WJKJ01000186">
    <property type="protein sequence ID" value="MBD3364712.1"/>
    <property type="molecule type" value="Genomic_DNA"/>
</dbReference>
<sequence>MEGNVKPAVLLINCYQAKDDKLIADYTHWLEPLFDIRQVRLDELSSTKIDADAIVISGSERSLINESL</sequence>